<sequence length="280" mass="31779">MAPRKPKPPTADLKTPVHSGRVTKDRSDTNKRTESARTPAAPSKKACRVKRYKNGILNLEKTPPHLVDTVRRNATKSPLLRLPPEIRNQIWYFTMGGQLIAFPNRNHAKGCAVMCETRADAGFCCPRSHSNYIYPTMRLQVEAAFHLPEVCRQIYAETALTAYQQNTFIFKAGSMACLTAAQRRAITKVQINIGRLHCHMEHDFLQRWNPITHLLPNASCILVTGSALGYLKRHRACFEGTSGREDQVTMQAWVSQNLRNIYGDKMKVVFEEGIRKDLYI</sequence>
<evidence type="ECO:0000313" key="1">
    <source>
        <dbReference type="EMBL" id="KAJ8110972.1"/>
    </source>
</evidence>
<reference evidence="1" key="1">
    <citation type="submission" date="2022-11" db="EMBL/GenBank/DDBJ databases">
        <title>Genome Sequence of Boeremia exigua.</title>
        <authorList>
            <person name="Buettner E."/>
        </authorList>
    </citation>
    <scope>NUCLEOTIDE SEQUENCE</scope>
    <source>
        <strain evidence="1">CU02</strain>
    </source>
</reference>
<gene>
    <name evidence="1" type="ORF">OPT61_g6314</name>
</gene>
<dbReference type="EMBL" id="JAPHNI010000448">
    <property type="protein sequence ID" value="KAJ8110972.1"/>
    <property type="molecule type" value="Genomic_DNA"/>
</dbReference>
<accession>A0ACC2I706</accession>
<protein>
    <submittedName>
        <fullName evidence="1">Uncharacterized protein</fullName>
    </submittedName>
</protein>
<name>A0ACC2I706_9PLEO</name>
<evidence type="ECO:0000313" key="2">
    <source>
        <dbReference type="Proteomes" id="UP001153331"/>
    </source>
</evidence>
<organism evidence="1 2">
    <name type="scientific">Boeremia exigua</name>
    <dbReference type="NCBI Taxonomy" id="749465"/>
    <lineage>
        <taxon>Eukaryota</taxon>
        <taxon>Fungi</taxon>
        <taxon>Dikarya</taxon>
        <taxon>Ascomycota</taxon>
        <taxon>Pezizomycotina</taxon>
        <taxon>Dothideomycetes</taxon>
        <taxon>Pleosporomycetidae</taxon>
        <taxon>Pleosporales</taxon>
        <taxon>Pleosporineae</taxon>
        <taxon>Didymellaceae</taxon>
        <taxon>Boeremia</taxon>
    </lineage>
</organism>
<proteinExistence type="predicted"/>
<dbReference type="Proteomes" id="UP001153331">
    <property type="component" value="Unassembled WGS sequence"/>
</dbReference>
<keyword evidence="2" id="KW-1185">Reference proteome</keyword>
<comment type="caution">
    <text evidence="1">The sequence shown here is derived from an EMBL/GenBank/DDBJ whole genome shotgun (WGS) entry which is preliminary data.</text>
</comment>